<keyword evidence="1" id="KW-0472">Membrane</keyword>
<keyword evidence="1" id="KW-0812">Transmembrane</keyword>
<evidence type="ECO:0000256" key="1">
    <source>
        <dbReference type="SAM" id="Phobius"/>
    </source>
</evidence>
<dbReference type="Pfam" id="PF02470">
    <property type="entry name" value="MlaD"/>
    <property type="match status" value="1"/>
</dbReference>
<reference evidence="4" key="1">
    <citation type="submission" date="2016-03" db="EMBL/GenBank/DDBJ databases">
        <authorList>
            <person name="Ploux O."/>
        </authorList>
    </citation>
    <scope>NUCLEOTIDE SEQUENCE</scope>
    <source>
        <strain evidence="4">UC10</strain>
    </source>
</reference>
<evidence type="ECO:0000313" key="4">
    <source>
        <dbReference type="EMBL" id="SBS79687.1"/>
    </source>
</evidence>
<dbReference type="GO" id="GO:0051701">
    <property type="term" value="P:biological process involved in interaction with host"/>
    <property type="evidence" value="ECO:0007669"/>
    <property type="project" value="TreeGrafter"/>
</dbReference>
<keyword evidence="1" id="KW-1133">Transmembrane helix</keyword>
<dbReference type="InterPro" id="IPR052336">
    <property type="entry name" value="MlaD_Phospholipid_Transporter"/>
</dbReference>
<evidence type="ECO:0000259" key="3">
    <source>
        <dbReference type="Pfam" id="PF11887"/>
    </source>
</evidence>
<dbReference type="InterPro" id="IPR024516">
    <property type="entry name" value="Mce_C"/>
</dbReference>
<evidence type="ECO:0000259" key="2">
    <source>
        <dbReference type="Pfam" id="PF02470"/>
    </source>
</evidence>
<feature type="domain" description="Mce/MlaD" evidence="2">
    <location>
        <begin position="47"/>
        <end position="125"/>
    </location>
</feature>
<dbReference type="EMBL" id="FLQS01000089">
    <property type="protein sequence ID" value="SBS79687.1"/>
    <property type="molecule type" value="Genomic_DNA"/>
</dbReference>
<dbReference type="GO" id="GO:0005576">
    <property type="term" value="C:extracellular region"/>
    <property type="evidence" value="ECO:0007669"/>
    <property type="project" value="TreeGrafter"/>
</dbReference>
<sequence>MATHLPENTSRVRPYRTIAIVAWIALALVGLLVFVQFRGGFTKTDSLKLVSDRAGLMVGTGSKVTLNGVQIGKVASINEVERNGQAAAQFTLEVSPRYMALIPENVDAAIKATTLFGGKYVALSSPKNPGAPINSSDTITVKSVSTELNTVFQTLTSITRSIDPVKLNLTLSGVAEALSGQGKKIGTALDNADQVFDNLNPQMDQVHHDVQQLAALTDTVGDASPDLWSALDHLSTTAATLTGQQTDLDATLLAAVGFSNTAADVLDASRQHVVQTLSQLTPTSQLLDTYSPELFCAIRNAAQVAPAVAAAQGTGNGYSIRVHTQLVGGANPYVFPDNLPRVNAHGGPGGAPGCWQQITRDLWPAPALVTDTGASIAPYNHFEIGSPWANEYVWGRQVGEYTVNP</sequence>
<feature type="domain" description="Mammalian cell entry C-terminal" evidence="3">
    <location>
        <begin position="131"/>
        <end position="348"/>
    </location>
</feature>
<dbReference type="NCBIfam" id="TIGR00996">
    <property type="entry name" value="Mtu_fam_mce"/>
    <property type="match status" value="1"/>
</dbReference>
<dbReference type="Pfam" id="PF11887">
    <property type="entry name" value="Mce4_CUP1"/>
    <property type="match status" value="1"/>
</dbReference>
<accession>A0A1Y5PLT5</accession>
<name>A0A1Y5PLT5_9MYCO</name>
<feature type="transmembrane region" description="Helical" evidence="1">
    <location>
        <begin position="15"/>
        <end position="35"/>
    </location>
</feature>
<dbReference type="PANTHER" id="PTHR33371:SF19">
    <property type="entry name" value="MCE-FAMILY PROTEIN MCE4A"/>
    <property type="match status" value="1"/>
</dbReference>
<dbReference type="PANTHER" id="PTHR33371">
    <property type="entry name" value="INTERMEMBRANE PHOSPHOLIPID TRANSPORT SYSTEM BINDING PROTEIN MLAD-RELATED"/>
    <property type="match status" value="1"/>
</dbReference>
<protein>
    <submittedName>
        <fullName evidence="4">Virulence factor Mce family protein</fullName>
    </submittedName>
</protein>
<organism evidence="4">
    <name type="scientific">uncultured Mycobacterium sp</name>
    <dbReference type="NCBI Taxonomy" id="171292"/>
    <lineage>
        <taxon>Bacteria</taxon>
        <taxon>Bacillati</taxon>
        <taxon>Actinomycetota</taxon>
        <taxon>Actinomycetes</taxon>
        <taxon>Mycobacteriales</taxon>
        <taxon>Mycobacteriaceae</taxon>
        <taxon>Mycobacterium</taxon>
        <taxon>environmental samples</taxon>
    </lineage>
</organism>
<dbReference type="InterPro" id="IPR005693">
    <property type="entry name" value="Mce"/>
</dbReference>
<proteinExistence type="predicted"/>
<gene>
    <name evidence="4" type="ORF">MHPYR_90037</name>
</gene>
<dbReference type="AlphaFoldDB" id="A0A1Y5PLT5"/>
<dbReference type="InterPro" id="IPR003399">
    <property type="entry name" value="Mce/MlaD"/>
</dbReference>